<evidence type="ECO:0000313" key="3">
    <source>
        <dbReference type="Proteomes" id="UP000001058"/>
    </source>
</evidence>
<sequence length="372" mass="41074">MGNQASSAGNLLSAGSHKLSFALKTGDAELEIVAKGPNGRDWEPRIKIPVTEVCIDLVLGGSSQLTVSGRRAVTSLSAATDGKKVSVPLLTVTKEFTLREHEGGLFSERRGAGDGGDPSLQPQQQQQPLSGPSQECSWNRQSTTATTTTSEWRRVNEYLEMRVSATFAAAVRAGSKLSWKGFWTRVQVVREFLEAEAEVQMCLEVRWRQSPTVMRELLLRYYHREVPLPPRVEPPAHPQLPQQRRMSAPLWGDPGQLGRAATLMREDRLRTEEDPDRRRVGEAVDVGLMAAVWPRVAAAAYLGRVQVEGSVKLLTVTRGTSSGWSSRWCVFNSTDWSVGGRVGFHQYGLGVWRKGEAKKATPRGGQADTWLR</sequence>
<feature type="compositionally biased region" description="Basic and acidic residues" evidence="1">
    <location>
        <begin position="103"/>
        <end position="112"/>
    </location>
</feature>
<organism evidence="3">
    <name type="scientific">Volvox carteri f. nagariensis</name>
    <dbReference type="NCBI Taxonomy" id="3068"/>
    <lineage>
        <taxon>Eukaryota</taxon>
        <taxon>Viridiplantae</taxon>
        <taxon>Chlorophyta</taxon>
        <taxon>core chlorophytes</taxon>
        <taxon>Chlorophyceae</taxon>
        <taxon>CS clade</taxon>
        <taxon>Chlamydomonadales</taxon>
        <taxon>Volvocaceae</taxon>
        <taxon>Volvox</taxon>
    </lineage>
</organism>
<dbReference type="AlphaFoldDB" id="D8TS34"/>
<protein>
    <submittedName>
        <fullName evidence="2">Uncharacterized protein</fullName>
    </submittedName>
</protein>
<feature type="region of interest" description="Disordered" evidence="1">
    <location>
        <begin position="103"/>
        <end position="149"/>
    </location>
</feature>
<dbReference type="KEGG" id="vcn:VOLCADRAFT_89533"/>
<dbReference type="Proteomes" id="UP000001058">
    <property type="component" value="Unassembled WGS sequence"/>
</dbReference>
<dbReference type="InParanoid" id="D8TS34"/>
<proteinExistence type="predicted"/>
<reference evidence="2 3" key="1">
    <citation type="journal article" date="2010" name="Science">
        <title>Genomic analysis of organismal complexity in the multicellular green alga Volvox carteri.</title>
        <authorList>
            <person name="Prochnik S.E."/>
            <person name="Umen J."/>
            <person name="Nedelcu A.M."/>
            <person name="Hallmann A."/>
            <person name="Miller S.M."/>
            <person name="Nishii I."/>
            <person name="Ferris P."/>
            <person name="Kuo A."/>
            <person name="Mitros T."/>
            <person name="Fritz-Laylin L.K."/>
            <person name="Hellsten U."/>
            <person name="Chapman J."/>
            <person name="Simakov O."/>
            <person name="Rensing S.A."/>
            <person name="Terry A."/>
            <person name="Pangilinan J."/>
            <person name="Kapitonov V."/>
            <person name="Jurka J."/>
            <person name="Salamov A."/>
            <person name="Shapiro H."/>
            <person name="Schmutz J."/>
            <person name="Grimwood J."/>
            <person name="Lindquist E."/>
            <person name="Lucas S."/>
            <person name="Grigoriev I.V."/>
            <person name="Schmitt R."/>
            <person name="Kirk D."/>
            <person name="Rokhsar D.S."/>
        </authorList>
    </citation>
    <scope>NUCLEOTIDE SEQUENCE [LARGE SCALE GENOMIC DNA]</scope>
    <source>
        <strain evidence="3">f. Nagariensis / Eve</strain>
    </source>
</reference>
<keyword evidence="3" id="KW-1185">Reference proteome</keyword>
<feature type="compositionally biased region" description="Low complexity" evidence="1">
    <location>
        <begin position="117"/>
        <end position="134"/>
    </location>
</feature>
<dbReference type="RefSeq" id="XP_002949263.1">
    <property type="nucleotide sequence ID" value="XM_002949217.1"/>
</dbReference>
<name>D8TS34_VOLCA</name>
<gene>
    <name evidence="2" type="ORF">VOLCADRAFT_89533</name>
</gene>
<dbReference type="GeneID" id="9623836"/>
<accession>D8TS34</accession>
<dbReference type="EMBL" id="GL378334">
    <property type="protein sequence ID" value="EFJ49756.1"/>
    <property type="molecule type" value="Genomic_DNA"/>
</dbReference>
<evidence type="ECO:0000256" key="1">
    <source>
        <dbReference type="SAM" id="MobiDB-lite"/>
    </source>
</evidence>
<evidence type="ECO:0000313" key="2">
    <source>
        <dbReference type="EMBL" id="EFJ49756.1"/>
    </source>
</evidence>